<comment type="catalytic activity">
    <reaction evidence="7 9 14">
        <text>(S)-4-amino-5-oxopentanoate + tRNA(Glu) + NADP(+) = L-glutamyl-tRNA(Glu) + NADPH + H(+)</text>
        <dbReference type="Rhea" id="RHEA:12344"/>
        <dbReference type="Rhea" id="RHEA-COMP:9663"/>
        <dbReference type="Rhea" id="RHEA-COMP:9680"/>
        <dbReference type="ChEBI" id="CHEBI:15378"/>
        <dbReference type="ChEBI" id="CHEBI:57501"/>
        <dbReference type="ChEBI" id="CHEBI:57783"/>
        <dbReference type="ChEBI" id="CHEBI:58349"/>
        <dbReference type="ChEBI" id="CHEBI:78442"/>
        <dbReference type="ChEBI" id="CHEBI:78520"/>
        <dbReference type="EC" id="1.2.1.70"/>
    </reaction>
</comment>
<protein>
    <recommendedName>
        <fullName evidence="8 9">Glutamyl-tRNA reductase</fullName>
        <shortName evidence="9">GluTR</shortName>
        <ecNumber evidence="3 9">1.2.1.70</ecNumber>
    </recommendedName>
</protein>
<dbReference type="PANTHER" id="PTHR43013">
    <property type="entry name" value="GLUTAMYL-TRNA REDUCTASE"/>
    <property type="match status" value="1"/>
</dbReference>
<sequence>MNIVVIGINYRTAPVELRERLVFPDSSLKEALAAFRETKGVLEGVLLSTCNRTELIMVVDHLRRGIDHTQRFLEAWSGVSRADFQQALYIHQDREAVAHLFRVACGLDSMIVGETQILGQLKDAFFLAREQGNTGSLLNRLLQRVITFAKKVHAETGINDNAVSTSYAAIELMKKVFGDLKGKHAAVIGAGKVASLTCQHLHAAKLGRISVVNRTLEKAEELARRFDGQAVPWSALPDVLQEVDILVSATGAPGYILTRAQVERIMARRGGRRLLLMDMAVPRDLDPQIHHLPNAFLYDIDDLEGLVEANLAERMKEARLIERQIEKEVDEFEHWLHTLGVIPLISALREKGLRIHQETMESLQNKLPHLSERDWKVIRKHMMSVVNQMLRDPIQRIKELATEPQAQESQNLFATIFALEEILLEQELEQQQKAPSTEEQAESHVTLPLPFRL</sequence>
<evidence type="ECO:0000256" key="9">
    <source>
        <dbReference type="HAMAP-Rule" id="MF_00087"/>
    </source>
</evidence>
<evidence type="ECO:0000256" key="10">
    <source>
        <dbReference type="PIRSR" id="PIRSR000445-1"/>
    </source>
</evidence>
<dbReference type="NCBIfam" id="TIGR01035">
    <property type="entry name" value="hemA"/>
    <property type="match status" value="1"/>
</dbReference>
<feature type="binding site" evidence="9 11">
    <location>
        <begin position="49"/>
        <end position="52"/>
    </location>
    <ligand>
        <name>substrate</name>
    </ligand>
</feature>
<comment type="domain">
    <text evidence="9">Possesses an unusual extended V-shaped dimeric structure with each monomer consisting of three distinct domains arranged along a curved 'spinal' alpha-helix. The N-terminal catalytic domain specifically recognizes the glutamate moiety of the substrate. The second domain is the NADPH-binding domain, and the third C-terminal domain is responsible for dimerization.</text>
</comment>
<keyword evidence="6 9" id="KW-0627">Porphyrin biosynthesis</keyword>
<feature type="region of interest" description="Disordered" evidence="15">
    <location>
        <begin position="429"/>
        <end position="453"/>
    </location>
</feature>
<dbReference type="InterPro" id="IPR036291">
    <property type="entry name" value="NAD(P)-bd_dom_sf"/>
</dbReference>
<dbReference type="InterPro" id="IPR018214">
    <property type="entry name" value="GluRdtase_CS"/>
</dbReference>
<evidence type="ECO:0000313" key="19">
    <source>
        <dbReference type="EMBL" id="OUM85647.1"/>
    </source>
</evidence>
<feature type="binding site" evidence="9 11">
    <location>
        <begin position="114"/>
        <end position="116"/>
    </location>
    <ligand>
        <name>substrate</name>
    </ligand>
</feature>
<evidence type="ECO:0000259" key="17">
    <source>
        <dbReference type="Pfam" id="PF01488"/>
    </source>
</evidence>
<organism evidence="19 20">
    <name type="scientific">Bacillus thermozeamaize</name>
    <dbReference type="NCBI Taxonomy" id="230954"/>
    <lineage>
        <taxon>Bacteria</taxon>
        <taxon>Bacillati</taxon>
        <taxon>Bacillota</taxon>
        <taxon>Bacilli</taxon>
        <taxon>Bacillales</taxon>
        <taxon>Bacillaceae</taxon>
        <taxon>Bacillus</taxon>
    </lineage>
</organism>
<dbReference type="Gene3D" id="3.30.460.30">
    <property type="entry name" value="Glutamyl-tRNA reductase, N-terminal domain"/>
    <property type="match status" value="1"/>
</dbReference>
<feature type="binding site" evidence="9 11">
    <location>
        <position position="109"/>
    </location>
    <ligand>
        <name>substrate</name>
    </ligand>
</feature>
<dbReference type="InterPro" id="IPR000343">
    <property type="entry name" value="4pyrrol_synth_GluRdtase"/>
</dbReference>
<dbReference type="GO" id="GO:0019353">
    <property type="term" value="P:protoporphyrinogen IX biosynthetic process from glutamate"/>
    <property type="evidence" value="ECO:0007669"/>
    <property type="project" value="TreeGrafter"/>
</dbReference>
<evidence type="ECO:0000256" key="1">
    <source>
        <dbReference type="ARBA" id="ARBA00005059"/>
    </source>
</evidence>
<comment type="function">
    <text evidence="9">Catalyzes the NADPH-dependent reduction of glutamyl-tRNA(Glu) to glutamate 1-semialdehyde (GSA).</text>
</comment>
<name>A0A1Y3PHK6_9BACI</name>
<comment type="caution">
    <text evidence="19">The sequence shown here is derived from an EMBL/GenBank/DDBJ whole genome shotgun (WGS) entry which is preliminary data.</text>
</comment>
<feature type="binding site" evidence="9 12">
    <location>
        <begin position="189"/>
        <end position="194"/>
    </location>
    <ligand>
        <name>NADP(+)</name>
        <dbReference type="ChEBI" id="CHEBI:58349"/>
    </ligand>
</feature>
<dbReference type="GO" id="GO:0050661">
    <property type="term" value="F:NADP binding"/>
    <property type="evidence" value="ECO:0007669"/>
    <property type="project" value="InterPro"/>
</dbReference>
<gene>
    <name evidence="9" type="primary">hemA</name>
    <name evidence="19" type="ORF">BAA01_09240</name>
</gene>
<feature type="active site" description="Nucleophile" evidence="9 10">
    <location>
        <position position="50"/>
    </location>
</feature>
<evidence type="ECO:0000256" key="7">
    <source>
        <dbReference type="ARBA" id="ARBA00047464"/>
    </source>
</evidence>
<dbReference type="InterPro" id="IPR006151">
    <property type="entry name" value="Shikm_DH/Glu-tRNA_Rdtase"/>
</dbReference>
<dbReference type="SUPFAM" id="SSF69075">
    <property type="entry name" value="Glutamyl tRNA-reductase dimerization domain"/>
    <property type="match status" value="1"/>
</dbReference>
<dbReference type="UniPathway" id="UPA00251">
    <property type="reaction ID" value="UER00316"/>
</dbReference>
<feature type="site" description="Important for activity" evidence="9 13">
    <location>
        <position position="99"/>
    </location>
</feature>
<evidence type="ECO:0000256" key="5">
    <source>
        <dbReference type="ARBA" id="ARBA00023002"/>
    </source>
</evidence>
<dbReference type="Pfam" id="PF01488">
    <property type="entry name" value="Shikimate_DH"/>
    <property type="match status" value="1"/>
</dbReference>
<reference evidence="20" key="1">
    <citation type="submission" date="2016-06" db="EMBL/GenBank/DDBJ databases">
        <authorList>
            <person name="Nascimento L."/>
            <person name="Pereira R.V."/>
            <person name="Martins L.F."/>
            <person name="Quaggio R.B."/>
            <person name="Silva A.M."/>
            <person name="Setubal J.C."/>
        </authorList>
    </citation>
    <scope>NUCLEOTIDE SEQUENCE [LARGE SCALE GENOMIC DNA]</scope>
</reference>
<keyword evidence="5 9" id="KW-0560">Oxidoreductase</keyword>
<dbReference type="HAMAP" id="MF_00087">
    <property type="entry name" value="Glu_tRNA_reductase"/>
    <property type="match status" value="1"/>
</dbReference>
<dbReference type="InterPro" id="IPR015895">
    <property type="entry name" value="4pyrrol_synth_GluRdtase_N"/>
</dbReference>
<dbReference type="FunFam" id="3.40.50.720:FF:000031">
    <property type="entry name" value="Glutamyl-tRNA reductase"/>
    <property type="match status" value="1"/>
</dbReference>
<feature type="domain" description="Quinate/shikimate 5-dehydrogenase/glutamyl-tRNA reductase" evidence="17">
    <location>
        <begin position="171"/>
        <end position="305"/>
    </location>
</feature>
<dbReference type="Proteomes" id="UP000196475">
    <property type="component" value="Unassembled WGS sequence"/>
</dbReference>
<evidence type="ECO:0000259" key="16">
    <source>
        <dbReference type="Pfam" id="PF00745"/>
    </source>
</evidence>
<feature type="domain" description="Glutamyl-tRNA reductase N-terminal" evidence="18">
    <location>
        <begin position="6"/>
        <end position="156"/>
    </location>
</feature>
<evidence type="ECO:0000256" key="8">
    <source>
        <dbReference type="ARBA" id="ARBA00068659"/>
    </source>
</evidence>
<comment type="similarity">
    <text evidence="2 9 14">Belongs to the glutamyl-tRNA reductase family.</text>
</comment>
<feature type="domain" description="Tetrapyrrole biosynthesis glutamyl-tRNA reductase dimerisation" evidence="16">
    <location>
        <begin position="322"/>
        <end position="419"/>
    </location>
</feature>
<dbReference type="InterPro" id="IPR015896">
    <property type="entry name" value="4pyrrol_synth_GluRdtase_dimer"/>
</dbReference>
<dbReference type="GO" id="GO:0008883">
    <property type="term" value="F:glutamyl-tRNA reductase activity"/>
    <property type="evidence" value="ECO:0007669"/>
    <property type="project" value="UniProtKB-UniRule"/>
</dbReference>
<dbReference type="EMBL" id="LZRT01000098">
    <property type="protein sequence ID" value="OUM85647.1"/>
    <property type="molecule type" value="Genomic_DNA"/>
</dbReference>
<evidence type="ECO:0000313" key="20">
    <source>
        <dbReference type="Proteomes" id="UP000196475"/>
    </source>
</evidence>
<dbReference type="PROSITE" id="PS00747">
    <property type="entry name" value="GLUTR"/>
    <property type="match status" value="1"/>
</dbReference>
<dbReference type="AlphaFoldDB" id="A0A1Y3PHK6"/>
<dbReference type="CDD" id="cd05213">
    <property type="entry name" value="NAD_bind_Glutamyl_tRNA_reduct"/>
    <property type="match status" value="1"/>
</dbReference>
<dbReference type="InterPro" id="IPR036453">
    <property type="entry name" value="GluRdtase_dimer_dom_sf"/>
</dbReference>
<dbReference type="EC" id="1.2.1.70" evidence="3 9"/>
<evidence type="ECO:0000256" key="3">
    <source>
        <dbReference type="ARBA" id="ARBA00012970"/>
    </source>
</evidence>
<dbReference type="PANTHER" id="PTHR43013:SF1">
    <property type="entry name" value="GLUTAMYL-TRNA REDUCTASE"/>
    <property type="match status" value="1"/>
</dbReference>
<keyword evidence="4 9" id="KW-0521">NADP</keyword>
<evidence type="ECO:0000256" key="4">
    <source>
        <dbReference type="ARBA" id="ARBA00022857"/>
    </source>
</evidence>
<dbReference type="FunFam" id="3.30.460.30:FF:000001">
    <property type="entry name" value="Glutamyl-tRNA reductase"/>
    <property type="match status" value="1"/>
</dbReference>
<comment type="subunit">
    <text evidence="9">Homodimer.</text>
</comment>
<dbReference type="SUPFAM" id="SSF51735">
    <property type="entry name" value="NAD(P)-binding Rossmann-fold domains"/>
    <property type="match status" value="1"/>
</dbReference>
<proteinExistence type="inferred from homology"/>
<evidence type="ECO:0000256" key="12">
    <source>
        <dbReference type="PIRSR" id="PIRSR000445-3"/>
    </source>
</evidence>
<accession>A0A1Y3PHK6</accession>
<dbReference type="PIRSF" id="PIRSF000445">
    <property type="entry name" value="4pyrrol_synth_GluRdtase"/>
    <property type="match status" value="1"/>
</dbReference>
<evidence type="ECO:0000256" key="14">
    <source>
        <dbReference type="RuleBase" id="RU000584"/>
    </source>
</evidence>
<dbReference type="Pfam" id="PF00745">
    <property type="entry name" value="GlutR_dimer"/>
    <property type="match status" value="1"/>
</dbReference>
<evidence type="ECO:0000256" key="2">
    <source>
        <dbReference type="ARBA" id="ARBA00005916"/>
    </source>
</evidence>
<comment type="miscellaneous">
    <text evidence="9">During catalysis, the active site Cys acts as a nucleophile attacking the alpha-carbonyl group of tRNA-bound glutamate with the formation of a thioester intermediate between enzyme and glutamate, and the concomitant release of tRNA(Glu). The thioester intermediate is finally reduced by direct hydride transfer from NADPH, to form the product GSA.</text>
</comment>
<evidence type="ECO:0000256" key="11">
    <source>
        <dbReference type="PIRSR" id="PIRSR000445-2"/>
    </source>
</evidence>
<evidence type="ECO:0000256" key="13">
    <source>
        <dbReference type="PIRSR" id="PIRSR000445-4"/>
    </source>
</evidence>
<evidence type="ECO:0000256" key="15">
    <source>
        <dbReference type="SAM" id="MobiDB-lite"/>
    </source>
</evidence>
<evidence type="ECO:0000256" key="6">
    <source>
        <dbReference type="ARBA" id="ARBA00023244"/>
    </source>
</evidence>
<evidence type="ECO:0000259" key="18">
    <source>
        <dbReference type="Pfam" id="PF05201"/>
    </source>
</evidence>
<comment type="pathway">
    <text evidence="1 9 14">Porphyrin-containing compound metabolism; protoporphyrin-IX biosynthesis; 5-aminolevulinate from L-glutamyl-tRNA(Glu): step 1/2.</text>
</comment>
<dbReference type="SUPFAM" id="SSF69742">
    <property type="entry name" value="Glutamyl tRNA-reductase catalytic, N-terminal domain"/>
    <property type="match status" value="1"/>
</dbReference>
<dbReference type="InterPro" id="IPR036343">
    <property type="entry name" value="GluRdtase_N_sf"/>
</dbReference>
<dbReference type="Gene3D" id="3.40.50.720">
    <property type="entry name" value="NAD(P)-binding Rossmann-like Domain"/>
    <property type="match status" value="1"/>
</dbReference>
<dbReference type="Pfam" id="PF05201">
    <property type="entry name" value="GlutR_N"/>
    <property type="match status" value="1"/>
</dbReference>
<feature type="binding site" evidence="9 11">
    <location>
        <position position="120"/>
    </location>
    <ligand>
        <name>substrate</name>
    </ligand>
</feature>